<accession>A0A329NZR1</accession>
<feature type="binding site" evidence="1">
    <location>
        <position position="203"/>
    </location>
    <ligand>
        <name>Mn(2+)</name>
        <dbReference type="ChEBI" id="CHEBI:29035"/>
        <label>2</label>
    </ligand>
</feature>
<dbReference type="AlphaFoldDB" id="A0A329NZR1"/>
<sequence length="435" mass="47881">MTMSELTLAQELSAMRRYYHRFPEPAWMEYQTTISIISRLQALGYEVKYGKAIHNPDCMMGQPKKDLAQAYAATIDQEVDFDIQEILAGYTGAVCELDTGRPGPSIAMRFDIDGLAIKESKSKKHLPNLYGFASKHKGYMHACGHDGHITVGLYLAQWLKDHQDQLTGKYLLIFQPAEEGVKGGKSMVNTGLVDGYDYFLSGHIGMGAPADSVTIGTDGFLATTKTDIQFSGLSAHAGASPEKGHNAILAAASALLNLQTLPQYSTGAARVNVGKIQGGSGRNIIANTCRLEMETRGSSSAINDHLNKRVKDMVAGAAMQYQCKYQLQQVGEAPALNYRDEAFYQELHEVLDQEDIPNAIGFHFGASEDVVFFMNRVAELGGKACFFLFGSELAKENGHHNSQFDFEESVLVTMVKTFTHLLMHFGQKQKEESHD</sequence>
<feature type="binding site" evidence="1">
    <location>
        <position position="145"/>
    </location>
    <ligand>
        <name>Mn(2+)</name>
        <dbReference type="ChEBI" id="CHEBI:29035"/>
        <label>2</label>
    </ligand>
</feature>
<name>A0A329NZR1_9LACT</name>
<dbReference type="Gene3D" id="3.40.630.10">
    <property type="entry name" value="Zn peptidases"/>
    <property type="match status" value="1"/>
</dbReference>
<dbReference type="GO" id="GO:0071713">
    <property type="term" value="F:para-aminobenzoyl-glutamate hydrolase activity"/>
    <property type="evidence" value="ECO:0007669"/>
    <property type="project" value="TreeGrafter"/>
</dbReference>
<proteinExistence type="predicted"/>
<evidence type="ECO:0000259" key="2">
    <source>
        <dbReference type="Pfam" id="PF07687"/>
    </source>
</evidence>
<comment type="caution">
    <text evidence="3">The sequence shown here is derived from an EMBL/GenBank/DDBJ whole genome shotgun (WGS) entry which is preliminary data.</text>
</comment>
<protein>
    <recommendedName>
        <fullName evidence="2">Peptidase M20 dimerisation domain-containing protein</fullName>
    </recommendedName>
</protein>
<dbReference type="InterPro" id="IPR002933">
    <property type="entry name" value="Peptidase_M20"/>
</dbReference>
<dbReference type="InterPro" id="IPR036264">
    <property type="entry name" value="Bact_exopeptidase_dim_dom"/>
</dbReference>
<feature type="domain" description="Peptidase M20 dimerisation" evidence="2">
    <location>
        <begin position="228"/>
        <end position="318"/>
    </location>
</feature>
<evidence type="ECO:0000313" key="3">
    <source>
        <dbReference type="EMBL" id="RAV81439.1"/>
    </source>
</evidence>
<dbReference type="GO" id="GO:0016805">
    <property type="term" value="F:dipeptidase activity"/>
    <property type="evidence" value="ECO:0007669"/>
    <property type="project" value="TreeGrafter"/>
</dbReference>
<evidence type="ECO:0000256" key="1">
    <source>
        <dbReference type="PIRSR" id="PIRSR005962-1"/>
    </source>
</evidence>
<comment type="cofactor">
    <cofactor evidence="1">
        <name>Mn(2+)</name>
        <dbReference type="ChEBI" id="CHEBI:29035"/>
    </cofactor>
    <text evidence="1">The Mn(2+) ion enhances activity.</text>
</comment>
<dbReference type="Pfam" id="PF01546">
    <property type="entry name" value="Peptidase_M20"/>
    <property type="match status" value="1"/>
</dbReference>
<keyword evidence="1" id="KW-0479">Metal-binding</keyword>
<dbReference type="Proteomes" id="UP000251923">
    <property type="component" value="Unassembled WGS sequence"/>
</dbReference>
<dbReference type="InterPro" id="IPR011650">
    <property type="entry name" value="Peptidase_M20_dimer"/>
</dbReference>
<dbReference type="InterPro" id="IPR017439">
    <property type="entry name" value="Amidohydrolase"/>
</dbReference>
<gene>
    <name evidence="3" type="ORF">DBT54_00780</name>
</gene>
<dbReference type="SUPFAM" id="SSF55031">
    <property type="entry name" value="Bacterial exopeptidase dimerisation domain"/>
    <property type="match status" value="1"/>
</dbReference>
<feature type="binding site" evidence="1">
    <location>
        <position position="400"/>
    </location>
    <ligand>
        <name>Mn(2+)</name>
        <dbReference type="ChEBI" id="CHEBI:29035"/>
        <label>2</label>
    </ligand>
</feature>
<dbReference type="PIRSF" id="PIRSF005962">
    <property type="entry name" value="Pept_M20D_amidohydro"/>
    <property type="match status" value="1"/>
</dbReference>
<dbReference type="PANTHER" id="PTHR30575:SF3">
    <property type="entry name" value="PEPTIDASE M20 DIMERISATION DOMAIN-CONTAINING PROTEIN"/>
    <property type="match status" value="1"/>
</dbReference>
<dbReference type="PANTHER" id="PTHR30575">
    <property type="entry name" value="PEPTIDASE M20"/>
    <property type="match status" value="1"/>
</dbReference>
<reference evidence="3 4" key="1">
    <citation type="submission" date="2018-04" db="EMBL/GenBank/DDBJ databases">
        <title>Aerococcus urinae genomes.</title>
        <authorList>
            <person name="Hilt E."/>
            <person name="Gilbert N.M."/>
            <person name="Thomas-White K."/>
            <person name="Putonti C."/>
            <person name="Lewis A.L."/>
            <person name="Visck K.L."/>
            <person name="Wolfe A.J."/>
        </authorList>
    </citation>
    <scope>NUCLEOTIDE SEQUENCE [LARGE SCALE GENOMIC DNA]</scope>
    <source>
        <strain evidence="3 4">UMB7480</strain>
    </source>
</reference>
<dbReference type="InterPro" id="IPR052030">
    <property type="entry name" value="Peptidase_M20/M20A_hydrolases"/>
</dbReference>
<organism evidence="3 4">
    <name type="scientific">Aerococcus urinae</name>
    <dbReference type="NCBI Taxonomy" id="1376"/>
    <lineage>
        <taxon>Bacteria</taxon>
        <taxon>Bacillati</taxon>
        <taxon>Bacillota</taxon>
        <taxon>Bacilli</taxon>
        <taxon>Lactobacillales</taxon>
        <taxon>Aerococcaceae</taxon>
        <taxon>Aerococcus</taxon>
    </lineage>
</organism>
<dbReference type="GO" id="GO:0046657">
    <property type="term" value="P:folic acid catabolic process"/>
    <property type="evidence" value="ECO:0007669"/>
    <property type="project" value="TreeGrafter"/>
</dbReference>
<dbReference type="NCBIfam" id="TIGR01891">
    <property type="entry name" value="amidohydrolases"/>
    <property type="match status" value="1"/>
</dbReference>
<dbReference type="Pfam" id="PF07687">
    <property type="entry name" value="M20_dimer"/>
    <property type="match status" value="1"/>
</dbReference>
<dbReference type="GO" id="GO:0005737">
    <property type="term" value="C:cytoplasm"/>
    <property type="evidence" value="ECO:0007669"/>
    <property type="project" value="TreeGrafter"/>
</dbReference>
<feature type="binding site" evidence="1">
    <location>
        <position position="179"/>
    </location>
    <ligand>
        <name>Mn(2+)</name>
        <dbReference type="ChEBI" id="CHEBI:29035"/>
        <label>2</label>
    </ligand>
</feature>
<evidence type="ECO:0000313" key="4">
    <source>
        <dbReference type="Proteomes" id="UP000251923"/>
    </source>
</evidence>
<dbReference type="GO" id="GO:0046872">
    <property type="term" value="F:metal ion binding"/>
    <property type="evidence" value="ECO:0007669"/>
    <property type="project" value="UniProtKB-KW"/>
</dbReference>
<dbReference type="Gene3D" id="3.30.70.360">
    <property type="match status" value="1"/>
</dbReference>
<feature type="binding site" evidence="1">
    <location>
        <position position="143"/>
    </location>
    <ligand>
        <name>Mn(2+)</name>
        <dbReference type="ChEBI" id="CHEBI:29035"/>
        <label>2</label>
    </ligand>
</feature>
<keyword evidence="1" id="KW-0464">Manganese</keyword>
<dbReference type="EMBL" id="QMHM01000001">
    <property type="protein sequence ID" value="RAV81439.1"/>
    <property type="molecule type" value="Genomic_DNA"/>
</dbReference>
<dbReference type="SUPFAM" id="SSF53187">
    <property type="entry name" value="Zn-dependent exopeptidases"/>
    <property type="match status" value="1"/>
</dbReference>